<accession>A0A9D2DYK7</accession>
<feature type="coiled-coil region" evidence="1">
    <location>
        <begin position="7"/>
        <end position="34"/>
    </location>
</feature>
<name>A0A9D2DYK7_9FIRM</name>
<sequence length="173" mass="19784">MDNTSIILELLARIQKLEQQVLALQSTLSTLQSSNTAATKEPNDFAMSIKAREHSEEVRRRDTTKYLFNGIVYSKNRLVLAIVQDYVKNNPISFDELSATFHPSLQGSIGVVERAEVAKKRSDYQVRYFTEKNEILTLTDGQACVCNQWGILNIPRFVQRAKELGYDIQEIKR</sequence>
<protein>
    <submittedName>
        <fullName evidence="2">Uncharacterized protein</fullName>
    </submittedName>
</protein>
<reference evidence="2" key="1">
    <citation type="journal article" date="2021" name="PeerJ">
        <title>Extensive microbial diversity within the chicken gut microbiome revealed by metagenomics and culture.</title>
        <authorList>
            <person name="Gilroy R."/>
            <person name="Ravi A."/>
            <person name="Getino M."/>
            <person name="Pursley I."/>
            <person name="Horton D.L."/>
            <person name="Alikhan N.F."/>
            <person name="Baker D."/>
            <person name="Gharbi K."/>
            <person name="Hall N."/>
            <person name="Watson M."/>
            <person name="Adriaenssens E.M."/>
            <person name="Foster-Nyarko E."/>
            <person name="Jarju S."/>
            <person name="Secka A."/>
            <person name="Antonio M."/>
            <person name="Oren A."/>
            <person name="Chaudhuri R.R."/>
            <person name="La Ragione R."/>
            <person name="Hildebrand F."/>
            <person name="Pallen M.J."/>
        </authorList>
    </citation>
    <scope>NUCLEOTIDE SEQUENCE</scope>
    <source>
        <strain evidence="2">CHK33-5263</strain>
    </source>
</reference>
<dbReference type="AlphaFoldDB" id="A0A9D2DYK7"/>
<proteinExistence type="predicted"/>
<evidence type="ECO:0000313" key="2">
    <source>
        <dbReference type="EMBL" id="HIZ25354.1"/>
    </source>
</evidence>
<comment type="caution">
    <text evidence="2">The sequence shown here is derived from an EMBL/GenBank/DDBJ whole genome shotgun (WGS) entry which is preliminary data.</text>
</comment>
<gene>
    <name evidence="2" type="ORF">H9812_07825</name>
</gene>
<keyword evidence="1" id="KW-0175">Coiled coil</keyword>
<dbReference type="EMBL" id="DXBS01000142">
    <property type="protein sequence ID" value="HIZ25354.1"/>
    <property type="molecule type" value="Genomic_DNA"/>
</dbReference>
<dbReference type="Proteomes" id="UP000824044">
    <property type="component" value="Unassembled WGS sequence"/>
</dbReference>
<reference evidence="2" key="2">
    <citation type="submission" date="2021-04" db="EMBL/GenBank/DDBJ databases">
        <authorList>
            <person name="Gilroy R."/>
        </authorList>
    </citation>
    <scope>NUCLEOTIDE SEQUENCE</scope>
    <source>
        <strain evidence="2">CHK33-5263</strain>
    </source>
</reference>
<organism evidence="2 3">
    <name type="scientific">Candidatus Gallimonas intestinigallinarum</name>
    <dbReference type="NCBI Taxonomy" id="2838604"/>
    <lineage>
        <taxon>Bacteria</taxon>
        <taxon>Bacillati</taxon>
        <taxon>Bacillota</taxon>
        <taxon>Clostridia</taxon>
        <taxon>Candidatus Gallimonas</taxon>
    </lineage>
</organism>
<evidence type="ECO:0000256" key="1">
    <source>
        <dbReference type="SAM" id="Coils"/>
    </source>
</evidence>
<evidence type="ECO:0000313" key="3">
    <source>
        <dbReference type="Proteomes" id="UP000824044"/>
    </source>
</evidence>